<name>A0A0K2E1M5_PISSA</name>
<keyword evidence="1" id="KW-0614">Plasmid</keyword>
<dbReference type="EMBL" id="CP012509">
    <property type="protein sequence ID" value="ALB24395.1"/>
    <property type="molecule type" value="Genomic_DNA"/>
</dbReference>
<accession>A0A0K2E1M5</accession>
<dbReference type="Proteomes" id="UP000029558">
    <property type="component" value="Plasmid pPSB1-1"/>
</dbReference>
<dbReference type="AlphaFoldDB" id="A0A0K2E1M5"/>
<evidence type="ECO:0000313" key="2">
    <source>
        <dbReference type="Proteomes" id="UP000029558"/>
    </source>
</evidence>
<evidence type="ECO:0000313" key="1">
    <source>
        <dbReference type="EMBL" id="ALB24395.1"/>
    </source>
</evidence>
<proteinExistence type="predicted"/>
<organism evidence="1 2">
    <name type="scientific">Piscirickettsia salmonis</name>
    <dbReference type="NCBI Taxonomy" id="1238"/>
    <lineage>
        <taxon>Bacteria</taxon>
        <taxon>Pseudomonadati</taxon>
        <taxon>Pseudomonadota</taxon>
        <taxon>Gammaproteobacteria</taxon>
        <taxon>Thiotrichales</taxon>
        <taxon>Piscirickettsiaceae</taxon>
        <taxon>Piscirickettsia</taxon>
    </lineage>
</organism>
<sequence length="97" mass="11369">MTKPLINPITEKETKITFRTKDTLSNEINLYVDYLNDCNNGESVEKDDVISELCRYVLDRDKGFKEWKKKETKHKIKVSKNKKEKTDSTIEIVKESA</sequence>
<dbReference type="RefSeq" id="WP_036774899.1">
    <property type="nucleotide sequence ID" value="NZ_CP012416.1"/>
</dbReference>
<gene>
    <name evidence="1" type="ORF">KU39_1p54</name>
</gene>
<protein>
    <submittedName>
        <fullName evidence="1">Uncharacterized protein</fullName>
    </submittedName>
</protein>
<geneLocation type="plasmid" evidence="1 2">
    <name>pPSB1-1</name>
</geneLocation>
<reference evidence="1 2" key="1">
    <citation type="journal article" date="2014" name="Genome Announc.">
        <title>Comparative Genome Analysis of Two Isolates of the Fish Pathogen Piscirickettsia salmonis from Different Hosts Reveals Major Differences in Virulence-Associated Secretion Systems.</title>
        <authorList>
            <person name="Bohle H."/>
            <person name="Henriquez P."/>
            <person name="Grothusen H."/>
            <person name="Navas E."/>
            <person name="Sandoval A."/>
            <person name="Bustamante F."/>
            <person name="Bustos P."/>
            <person name="Mancilla M."/>
        </authorList>
    </citation>
    <scope>NUCLEOTIDE SEQUENCE [LARGE SCALE GENOMIC DNA]</scope>
    <source>
        <strain evidence="2">B1-32597</strain>
    </source>
</reference>